<evidence type="ECO:0000313" key="2">
    <source>
        <dbReference type="Proteomes" id="UP000188145"/>
    </source>
</evidence>
<dbReference type="InterPro" id="IPR046165">
    <property type="entry name" value="DUF6167"/>
</dbReference>
<dbReference type="Proteomes" id="UP000188145">
    <property type="component" value="Chromosome"/>
</dbReference>
<dbReference type="STRING" id="1332264.BW730_06105"/>
<dbReference type="OrthoDB" id="3733427at2"/>
<protein>
    <submittedName>
        <fullName evidence="1">Uncharacterized protein</fullName>
    </submittedName>
</protein>
<dbReference type="EMBL" id="CP019606">
    <property type="protein sequence ID" value="AQP47152.1"/>
    <property type="molecule type" value="Genomic_DNA"/>
</dbReference>
<accession>A0A1Q2CM20</accession>
<organism evidence="1 2">
    <name type="scientific">Tessaracoccus aquimaris</name>
    <dbReference type="NCBI Taxonomy" id="1332264"/>
    <lineage>
        <taxon>Bacteria</taxon>
        <taxon>Bacillati</taxon>
        <taxon>Actinomycetota</taxon>
        <taxon>Actinomycetes</taxon>
        <taxon>Propionibacteriales</taxon>
        <taxon>Propionibacteriaceae</taxon>
        <taxon>Tessaracoccus</taxon>
    </lineage>
</organism>
<keyword evidence="2" id="KW-1185">Reference proteome</keyword>
<proteinExistence type="predicted"/>
<dbReference type="KEGG" id="tes:BW730_06105"/>
<dbReference type="Pfam" id="PF19664">
    <property type="entry name" value="DUF6167"/>
    <property type="match status" value="1"/>
</dbReference>
<gene>
    <name evidence="1" type="ORF">BW730_06105</name>
</gene>
<reference evidence="2" key="1">
    <citation type="submission" date="2017-02" db="EMBL/GenBank/DDBJ databases">
        <title>Tessaracoccus aquaemaris sp. nov., isolated from the intestine of a Korean rockfish, Sebastes schlegelii, in a marine aquaculture pond.</title>
        <authorList>
            <person name="Tak E.J."/>
            <person name="Bae J.-W."/>
        </authorList>
    </citation>
    <scope>NUCLEOTIDE SEQUENCE [LARGE SCALE GENOMIC DNA]</scope>
    <source>
        <strain evidence="2">NSG39</strain>
    </source>
</reference>
<dbReference type="RefSeq" id="WP_077685477.1">
    <property type="nucleotide sequence ID" value="NZ_CP019606.1"/>
</dbReference>
<sequence>MSRFFWLLLGAGLAVFVVLRGRELMHRLTPQGISQQVEKKGHEAAASFGDFMGTFRSSMAQREAELRHELNIPANND</sequence>
<name>A0A1Q2CM20_9ACTN</name>
<evidence type="ECO:0000313" key="1">
    <source>
        <dbReference type="EMBL" id="AQP47152.1"/>
    </source>
</evidence>
<dbReference type="AlphaFoldDB" id="A0A1Q2CM20"/>